<dbReference type="GO" id="GO:0016787">
    <property type="term" value="F:hydrolase activity"/>
    <property type="evidence" value="ECO:0007669"/>
    <property type="project" value="UniProtKB-KW"/>
</dbReference>
<dbReference type="Pfam" id="PF00857">
    <property type="entry name" value="Isochorismatase"/>
    <property type="match status" value="1"/>
</dbReference>
<accession>A0A2N9X4N4</accession>
<organism evidence="3 4">
    <name type="scientific">Snodgrassella alvi</name>
    <dbReference type="NCBI Taxonomy" id="1196083"/>
    <lineage>
        <taxon>Bacteria</taxon>
        <taxon>Pseudomonadati</taxon>
        <taxon>Pseudomonadota</taxon>
        <taxon>Betaproteobacteria</taxon>
        <taxon>Neisseriales</taxon>
        <taxon>Neisseriaceae</taxon>
        <taxon>Snodgrassella</taxon>
    </lineage>
</organism>
<dbReference type="AlphaFoldDB" id="A0A2N9X4N4"/>
<dbReference type="OrthoDB" id="9781985at2"/>
<dbReference type="EMBL" id="MEIL01000029">
    <property type="protein sequence ID" value="PIT38137.1"/>
    <property type="molecule type" value="Genomic_DNA"/>
</dbReference>
<dbReference type="RefSeq" id="WP_100139645.1">
    <property type="nucleotide sequence ID" value="NZ_MEIK01000015.1"/>
</dbReference>
<evidence type="ECO:0000259" key="2">
    <source>
        <dbReference type="Pfam" id="PF00857"/>
    </source>
</evidence>
<protein>
    <submittedName>
        <fullName evidence="3">Isochorismatase</fullName>
    </submittedName>
</protein>
<evidence type="ECO:0000313" key="4">
    <source>
        <dbReference type="Proteomes" id="UP000230202"/>
    </source>
</evidence>
<dbReference type="CDD" id="cd00431">
    <property type="entry name" value="cysteine_hydrolases"/>
    <property type="match status" value="1"/>
</dbReference>
<gene>
    <name evidence="3" type="ORF">BHC54_06150</name>
</gene>
<dbReference type="Gene3D" id="3.40.50.850">
    <property type="entry name" value="Isochorismatase-like"/>
    <property type="match status" value="1"/>
</dbReference>
<feature type="domain" description="Isochorismatase-like" evidence="2">
    <location>
        <begin position="19"/>
        <end position="205"/>
    </location>
</feature>
<dbReference type="InterPro" id="IPR050272">
    <property type="entry name" value="Isochorismatase-like_hydrls"/>
</dbReference>
<dbReference type="InterPro" id="IPR000868">
    <property type="entry name" value="Isochorismatase-like_dom"/>
</dbReference>
<keyword evidence="1" id="KW-0378">Hydrolase</keyword>
<sequence>MTKANLTTLKSKTDDVKKSALVLIECQNEWLHPTGHLYQSFKDKDLFEDSIKNIESALVYARQIKMPIIHCGLRFQKGYPELANGKTGLRCAISHYGTFPIDTFNSQFYETLAPINEEFIVMGRTGSSGFAGSNLDVYLRNNNIETLYLVGYATNVCVESTFREAQDKGYLPVIISDATGTFDRIQQDHMLKYTVPHYGESITTSEFERLYDYS</sequence>
<keyword evidence="4" id="KW-1185">Reference proteome</keyword>
<evidence type="ECO:0000256" key="1">
    <source>
        <dbReference type="ARBA" id="ARBA00022801"/>
    </source>
</evidence>
<dbReference type="InterPro" id="IPR036380">
    <property type="entry name" value="Isochorismatase-like_sf"/>
</dbReference>
<proteinExistence type="predicted"/>
<name>A0A2N9X4N4_9NEIS</name>
<dbReference type="PANTHER" id="PTHR43540:SF16">
    <property type="entry name" value="ISOCHORISMATASE-LIKE DOMAIN-CONTAINING PROTEIN"/>
    <property type="match status" value="1"/>
</dbReference>
<comment type="caution">
    <text evidence="3">The sequence shown here is derived from an EMBL/GenBank/DDBJ whole genome shotgun (WGS) entry which is preliminary data.</text>
</comment>
<dbReference type="SUPFAM" id="SSF52499">
    <property type="entry name" value="Isochorismatase-like hydrolases"/>
    <property type="match status" value="1"/>
</dbReference>
<reference evidence="3" key="1">
    <citation type="journal article" date="2017" name="MBio">
        <title>Type VI secretion-mediated competition in the bee gut microbiome.</title>
        <authorList>
            <person name="Steele M.I."/>
            <person name="Kwong W.K."/>
            <person name="Powell J.E."/>
            <person name="Whiteley M."/>
            <person name="Moran N.A."/>
        </authorList>
    </citation>
    <scope>NUCLEOTIDE SEQUENCE [LARGE SCALE GENOMIC DNA]</scope>
    <source>
        <strain evidence="3">WkB273</strain>
    </source>
</reference>
<dbReference type="Proteomes" id="UP000230202">
    <property type="component" value="Unassembled WGS sequence"/>
</dbReference>
<dbReference type="PANTHER" id="PTHR43540">
    <property type="entry name" value="PEROXYUREIDOACRYLATE/UREIDOACRYLATE AMIDOHYDROLASE-RELATED"/>
    <property type="match status" value="1"/>
</dbReference>
<evidence type="ECO:0000313" key="3">
    <source>
        <dbReference type="EMBL" id="PIT38137.1"/>
    </source>
</evidence>